<reference evidence="2" key="1">
    <citation type="journal article" date="2014" name="Front. Microbiol.">
        <title>High frequency of phylogenetically diverse reductive dehalogenase-homologous genes in deep subseafloor sedimentary metagenomes.</title>
        <authorList>
            <person name="Kawai M."/>
            <person name="Futagami T."/>
            <person name="Toyoda A."/>
            <person name="Takaki Y."/>
            <person name="Nishi S."/>
            <person name="Hori S."/>
            <person name="Arai W."/>
            <person name="Tsubouchi T."/>
            <person name="Morono Y."/>
            <person name="Uchiyama I."/>
            <person name="Ito T."/>
            <person name="Fujiyama A."/>
            <person name="Inagaki F."/>
            <person name="Takami H."/>
        </authorList>
    </citation>
    <scope>NUCLEOTIDE SEQUENCE</scope>
    <source>
        <strain evidence="2">Expedition CK06-06</strain>
    </source>
</reference>
<proteinExistence type="predicted"/>
<evidence type="ECO:0000313" key="2">
    <source>
        <dbReference type="EMBL" id="GAI58457.1"/>
    </source>
</evidence>
<dbReference type="SUPFAM" id="SSF56300">
    <property type="entry name" value="Metallo-dependent phosphatases"/>
    <property type="match status" value="1"/>
</dbReference>
<dbReference type="InterPro" id="IPR004843">
    <property type="entry name" value="Calcineurin-like_PHP"/>
</dbReference>
<organism evidence="2">
    <name type="scientific">marine sediment metagenome</name>
    <dbReference type="NCBI Taxonomy" id="412755"/>
    <lineage>
        <taxon>unclassified sequences</taxon>
        <taxon>metagenomes</taxon>
        <taxon>ecological metagenomes</taxon>
    </lineage>
</organism>
<comment type="caution">
    <text evidence="2">The sequence shown here is derived from an EMBL/GenBank/DDBJ whole genome shotgun (WGS) entry which is preliminary data.</text>
</comment>
<feature type="domain" description="Calcineurin-like phosphoesterase" evidence="1">
    <location>
        <begin position="66"/>
        <end position="127"/>
    </location>
</feature>
<dbReference type="Gene3D" id="3.60.21.10">
    <property type="match status" value="1"/>
</dbReference>
<dbReference type="GO" id="GO:0016787">
    <property type="term" value="F:hydrolase activity"/>
    <property type="evidence" value="ECO:0007669"/>
    <property type="project" value="InterPro"/>
</dbReference>
<sequence length="165" mass="19523">MFNKYQSINQDREYLKQKRERSMLSRREFFQCACGLGTLSYLFSYKPGNALSGHEKGQKYMETLQFGLVADVHYADKDRWNNRYYRKSLEKLKLCMETMNREKLDLLIHLGDLVDAGENVDQEFSYLKSILSVYRFNGDEMYVRCRTQTADGNCAWTQAVFLNDR</sequence>
<dbReference type="AlphaFoldDB" id="X1PQG8"/>
<gene>
    <name evidence="2" type="ORF">S06H3_57362</name>
</gene>
<dbReference type="PANTHER" id="PTHR16509">
    <property type="match status" value="1"/>
</dbReference>
<name>X1PQG8_9ZZZZ</name>
<dbReference type="PANTHER" id="PTHR16509:SF1">
    <property type="entry name" value="MANGANESE-DEPENDENT ADP-RIBOSE_CDP-ALCOHOL DIPHOSPHATASE"/>
    <property type="match status" value="1"/>
</dbReference>
<accession>X1PQG8</accession>
<evidence type="ECO:0000259" key="1">
    <source>
        <dbReference type="Pfam" id="PF00149"/>
    </source>
</evidence>
<protein>
    <recommendedName>
        <fullName evidence="1">Calcineurin-like phosphoesterase domain-containing protein</fullName>
    </recommendedName>
</protein>
<dbReference type="InterPro" id="IPR029052">
    <property type="entry name" value="Metallo-depent_PP-like"/>
</dbReference>
<dbReference type="EMBL" id="BARV01037016">
    <property type="protein sequence ID" value="GAI58457.1"/>
    <property type="molecule type" value="Genomic_DNA"/>
</dbReference>
<dbReference type="Pfam" id="PF00149">
    <property type="entry name" value="Metallophos"/>
    <property type="match status" value="1"/>
</dbReference>